<evidence type="ECO:0000256" key="6">
    <source>
        <dbReference type="ARBA" id="ARBA00023316"/>
    </source>
</evidence>
<keyword evidence="9" id="KW-1185">Reference proteome</keyword>
<evidence type="ECO:0000313" key="8">
    <source>
        <dbReference type="EMBL" id="PCS05581.1"/>
    </source>
</evidence>
<name>A0A2A5RWH7_9LACT</name>
<dbReference type="InterPro" id="IPR003447">
    <property type="entry name" value="FEMABX"/>
</dbReference>
<dbReference type="EMBL" id="JXJX01000013">
    <property type="protein sequence ID" value="PCS05581.1"/>
    <property type="molecule type" value="Genomic_DNA"/>
</dbReference>
<dbReference type="OrthoDB" id="2173585at2"/>
<keyword evidence="2" id="KW-0808">Transferase</keyword>
<keyword evidence="5" id="KW-0012">Acyltransferase</keyword>
<dbReference type="Proteomes" id="UP000242246">
    <property type="component" value="Unassembled WGS sequence"/>
</dbReference>
<dbReference type="InterPro" id="IPR050644">
    <property type="entry name" value="PG_Glycine_Bridge_Synth"/>
</dbReference>
<dbReference type="RefSeq" id="WP_068164640.1">
    <property type="nucleotide sequence ID" value="NZ_JXJX01000013.1"/>
</dbReference>
<dbReference type="PANTHER" id="PTHR36174">
    <property type="entry name" value="LIPID II:GLYCINE GLYCYLTRANSFERASE"/>
    <property type="match status" value="1"/>
</dbReference>
<evidence type="ECO:0000256" key="1">
    <source>
        <dbReference type="ARBA" id="ARBA00009943"/>
    </source>
</evidence>
<dbReference type="Pfam" id="PF02388">
    <property type="entry name" value="FemAB"/>
    <property type="match status" value="1"/>
</dbReference>
<gene>
    <name evidence="8" type="ORF">RU87_GL000498</name>
</gene>
<dbReference type="PANTHER" id="PTHR36174:SF1">
    <property type="entry name" value="LIPID II:GLYCINE GLYCYLTRANSFERASE"/>
    <property type="match status" value="1"/>
</dbReference>
<keyword evidence="7" id="KW-0175">Coiled coil</keyword>
<evidence type="ECO:0000256" key="4">
    <source>
        <dbReference type="ARBA" id="ARBA00022984"/>
    </source>
</evidence>
<accession>A0A2A5RWH7</accession>
<sequence>MKFITNVTAQAHDEFVKQSPLNHLLQSSTWAKVKDNWSSKIVGVTNDDDELIASSLVLIKTLPLGFTMYYAPRGPIMDYHNQDLVGFFFKEFKKFAKKDHALFIKIDPAILVESSEPVISNLKQVGADWLGLTKNMSDTIQPRFNAVIYKEDFSEDNLSKKTRQFLNKAKRSEPIVEIGSISLIPEFCELMRKTEIRKDISLRNAEYYQKLLEQYPQDAFITLTRINLGKLLSNYQADLMKISNDIDKITNNKKLKAVNLEIENIQKNISELSTIIKEHGEVVPASCELCINSGGAAETLYGGTDITFQKYYPSYLTWYETINTAFNKGARTVNMGGVENSLSKDDGLLRFKKHFNPQIEEYIGEFNIPVNGLLYKLSNLAYNRRKHKK</sequence>
<comment type="caution">
    <text evidence="8">The sequence shown here is derived from an EMBL/GenBank/DDBJ whole genome shotgun (WGS) entry which is preliminary data.</text>
</comment>
<proteinExistence type="inferred from homology"/>
<keyword evidence="3" id="KW-0133">Cell shape</keyword>
<dbReference type="SUPFAM" id="SSF55729">
    <property type="entry name" value="Acyl-CoA N-acyltransferases (Nat)"/>
    <property type="match status" value="2"/>
</dbReference>
<evidence type="ECO:0000256" key="3">
    <source>
        <dbReference type="ARBA" id="ARBA00022960"/>
    </source>
</evidence>
<dbReference type="GO" id="GO:0008360">
    <property type="term" value="P:regulation of cell shape"/>
    <property type="evidence" value="ECO:0007669"/>
    <property type="project" value="UniProtKB-KW"/>
</dbReference>
<dbReference type="GO" id="GO:0016755">
    <property type="term" value="F:aminoacyltransferase activity"/>
    <property type="evidence" value="ECO:0007669"/>
    <property type="project" value="InterPro"/>
</dbReference>
<dbReference type="GO" id="GO:0071555">
    <property type="term" value="P:cell wall organization"/>
    <property type="evidence" value="ECO:0007669"/>
    <property type="project" value="UniProtKB-KW"/>
</dbReference>
<dbReference type="STRING" id="1348632.GCA_001591745_01729"/>
<dbReference type="PROSITE" id="PS51191">
    <property type="entry name" value="FEMABX"/>
    <property type="match status" value="1"/>
</dbReference>
<keyword evidence="4" id="KW-0573">Peptidoglycan synthesis</keyword>
<dbReference type="GO" id="GO:0009252">
    <property type="term" value="P:peptidoglycan biosynthetic process"/>
    <property type="evidence" value="ECO:0007669"/>
    <property type="project" value="UniProtKB-KW"/>
</dbReference>
<protein>
    <submittedName>
        <fullName evidence="8">Alanine-adding enzyme</fullName>
    </submittedName>
</protein>
<feature type="coiled-coil region" evidence="7">
    <location>
        <begin position="232"/>
        <end position="275"/>
    </location>
</feature>
<keyword evidence="6" id="KW-0961">Cell wall biogenesis/degradation</keyword>
<evidence type="ECO:0000256" key="2">
    <source>
        <dbReference type="ARBA" id="ARBA00022679"/>
    </source>
</evidence>
<reference evidence="8 9" key="1">
    <citation type="submission" date="2014-12" db="EMBL/GenBank/DDBJ databases">
        <title>Draft genome sequences of 10 type strains of Lactococcus.</title>
        <authorList>
            <person name="Sun Z."/>
            <person name="Zhong Z."/>
            <person name="Liu W."/>
            <person name="Zhang W."/>
            <person name="Zhang H."/>
        </authorList>
    </citation>
    <scope>NUCLEOTIDE SEQUENCE [LARGE SCALE GENOMIC DNA]</scope>
    <source>
        <strain evidence="8 9">DSM 20686</strain>
    </source>
</reference>
<comment type="similarity">
    <text evidence="1">Belongs to the FemABX family.</text>
</comment>
<evidence type="ECO:0000256" key="5">
    <source>
        <dbReference type="ARBA" id="ARBA00023315"/>
    </source>
</evidence>
<dbReference type="Gene3D" id="1.20.58.90">
    <property type="match status" value="1"/>
</dbReference>
<evidence type="ECO:0000256" key="7">
    <source>
        <dbReference type="SAM" id="Coils"/>
    </source>
</evidence>
<organism evidence="8 9">
    <name type="scientific">Pseudolactococcus plantarum</name>
    <dbReference type="NCBI Taxonomy" id="1365"/>
    <lineage>
        <taxon>Bacteria</taxon>
        <taxon>Bacillati</taxon>
        <taxon>Bacillota</taxon>
        <taxon>Bacilli</taxon>
        <taxon>Lactobacillales</taxon>
        <taxon>Streptococcaceae</taxon>
        <taxon>Pseudolactococcus</taxon>
    </lineage>
</organism>
<dbReference type="Gene3D" id="3.40.630.30">
    <property type="match status" value="2"/>
</dbReference>
<dbReference type="InterPro" id="IPR016181">
    <property type="entry name" value="Acyl_CoA_acyltransferase"/>
</dbReference>
<dbReference type="AlphaFoldDB" id="A0A2A5RWH7"/>
<evidence type="ECO:0000313" key="9">
    <source>
        <dbReference type="Proteomes" id="UP000242246"/>
    </source>
</evidence>